<dbReference type="EMBL" id="JBHSOH010000015">
    <property type="protein sequence ID" value="MFC5849170.1"/>
    <property type="molecule type" value="Genomic_DNA"/>
</dbReference>
<keyword evidence="3" id="KW-1185">Reference proteome</keyword>
<feature type="domain" description="SCP" evidence="1">
    <location>
        <begin position="2"/>
        <end position="134"/>
    </location>
</feature>
<dbReference type="Proteomes" id="UP001595979">
    <property type="component" value="Unassembled WGS sequence"/>
</dbReference>
<dbReference type="SUPFAM" id="SSF55797">
    <property type="entry name" value="PR-1-like"/>
    <property type="match status" value="1"/>
</dbReference>
<dbReference type="PANTHER" id="PTHR31157">
    <property type="entry name" value="SCP DOMAIN-CONTAINING PROTEIN"/>
    <property type="match status" value="1"/>
</dbReference>
<proteinExistence type="predicted"/>
<organism evidence="2 3">
    <name type="scientific">Deinococcus petrolearius</name>
    <dbReference type="NCBI Taxonomy" id="1751295"/>
    <lineage>
        <taxon>Bacteria</taxon>
        <taxon>Thermotogati</taxon>
        <taxon>Deinococcota</taxon>
        <taxon>Deinococci</taxon>
        <taxon>Deinococcales</taxon>
        <taxon>Deinococcaceae</taxon>
        <taxon>Deinococcus</taxon>
    </lineage>
</organism>
<comment type="caution">
    <text evidence="2">The sequence shown here is derived from an EMBL/GenBank/DDBJ whole genome shotgun (WGS) entry which is preliminary data.</text>
</comment>
<evidence type="ECO:0000259" key="1">
    <source>
        <dbReference type="Pfam" id="PF00188"/>
    </source>
</evidence>
<name>A0ABW1DKM8_9DEIO</name>
<evidence type="ECO:0000313" key="3">
    <source>
        <dbReference type="Proteomes" id="UP001595979"/>
    </source>
</evidence>
<dbReference type="InterPro" id="IPR014044">
    <property type="entry name" value="CAP_dom"/>
</dbReference>
<dbReference type="Pfam" id="PF00188">
    <property type="entry name" value="CAP"/>
    <property type="match status" value="1"/>
</dbReference>
<accession>A0ABW1DKM8</accession>
<dbReference type="RefSeq" id="WP_380049979.1">
    <property type="nucleotide sequence ID" value="NZ_JBHSOH010000015.1"/>
</dbReference>
<evidence type="ECO:0000313" key="2">
    <source>
        <dbReference type="EMBL" id="MFC5849170.1"/>
    </source>
</evidence>
<reference evidence="3" key="1">
    <citation type="journal article" date="2019" name="Int. J. Syst. Evol. Microbiol.">
        <title>The Global Catalogue of Microorganisms (GCM) 10K type strain sequencing project: providing services to taxonomists for standard genome sequencing and annotation.</title>
        <authorList>
            <consortium name="The Broad Institute Genomics Platform"/>
            <consortium name="The Broad Institute Genome Sequencing Center for Infectious Disease"/>
            <person name="Wu L."/>
            <person name="Ma J."/>
        </authorList>
    </citation>
    <scope>NUCLEOTIDE SEQUENCE [LARGE SCALE GENOMIC DNA]</scope>
    <source>
        <strain evidence="3">CGMCC 1.15053</strain>
    </source>
</reference>
<sequence length="155" mass="17060">MLQLINEIRTTGKVNGIDVTSGSCVDGSFTALKPLKYSGVLSYMARKHATYMSNVGYEGHSENNSTSPYYYGTTVSDRKTRAYKDLGVVEVYGAGEIVITGRTSPEEAVKDWMKSAGHCRIIMLNSISTFGAGHDYAVPDRQNNRWGDSWAVNVF</sequence>
<dbReference type="PANTHER" id="PTHR31157:SF1">
    <property type="entry name" value="SCP DOMAIN-CONTAINING PROTEIN"/>
    <property type="match status" value="1"/>
</dbReference>
<dbReference type="InterPro" id="IPR035940">
    <property type="entry name" value="CAP_sf"/>
</dbReference>
<protein>
    <submittedName>
        <fullName evidence="2">CAP domain-containing protein</fullName>
    </submittedName>
</protein>
<gene>
    <name evidence="2" type="ORF">ACFPQ6_12710</name>
</gene>
<dbReference type="CDD" id="cd05379">
    <property type="entry name" value="CAP_bacterial"/>
    <property type="match status" value="1"/>
</dbReference>
<dbReference type="Gene3D" id="3.40.33.10">
    <property type="entry name" value="CAP"/>
    <property type="match status" value="1"/>
</dbReference>